<feature type="transmembrane region" description="Helical" evidence="6">
    <location>
        <begin position="157"/>
        <end position="177"/>
    </location>
</feature>
<sequence>MSRIIKIKEKYSTLSIAAKAGIWFVICSVIQKSFSLITTPVFTRLLTKEQFGIYSVYLSWLQVFTIVCTFRLDFGVFNKGMTKYHDNKEEYTSSMQGITTLLTITAFLAYLLFRKQINQLTELSTTITLFLFLELLFTPALNFWMIRQRYDFHYRGVVFVTAAMSAANFLIGLAAVICMEDKGIARILSCVIVQACFGMIFYLVNLSKSKKIWKWEYIKFAIIFNIPLIPHYFSSYILDQSDRIMIQKMCGLESAALYSVAYNAGLVTKIIVNSINNALIPWQYRKLEKGQYKAVAGQMKSAGIMMAFAFLVFIALGPELIRLMASEKYYDAVKVIPPVAASMFFVFLYSVFCNIEFFYDANKAAMIISTIGAAANIILNYYCIPRFGYSAAGYTTLFCYLLFAGMHYVYVNKVVKANTGSPLFSTSDLLAVSFAFLMFASVISVFYGNWIIRYLLILGLVLTVVIKRKYLINIIKDIRDK</sequence>
<comment type="caution">
    <text evidence="7">The sequence shown here is derived from an EMBL/GenBank/DDBJ whole genome shotgun (WGS) entry which is preliminary data.</text>
</comment>
<dbReference type="STRING" id="180332.GCA_000797495_01132"/>
<dbReference type="InterPro" id="IPR002797">
    <property type="entry name" value="Polysacc_synth"/>
</dbReference>
<dbReference type="RefSeq" id="WP_052377627.1">
    <property type="nucleotide sequence ID" value="NZ_QGQD01000069.1"/>
</dbReference>
<evidence type="ECO:0000313" key="8">
    <source>
        <dbReference type="Proteomes" id="UP000306509"/>
    </source>
</evidence>
<feature type="transmembrane region" description="Helical" evidence="6">
    <location>
        <begin position="51"/>
        <end position="72"/>
    </location>
</feature>
<evidence type="ECO:0000256" key="1">
    <source>
        <dbReference type="ARBA" id="ARBA00004651"/>
    </source>
</evidence>
<feature type="transmembrane region" description="Helical" evidence="6">
    <location>
        <begin position="364"/>
        <end position="382"/>
    </location>
</feature>
<feature type="transmembrane region" description="Helical" evidence="6">
    <location>
        <begin position="335"/>
        <end position="352"/>
    </location>
</feature>
<evidence type="ECO:0000256" key="5">
    <source>
        <dbReference type="ARBA" id="ARBA00023136"/>
    </source>
</evidence>
<feature type="transmembrane region" description="Helical" evidence="6">
    <location>
        <begin position="258"/>
        <end position="280"/>
    </location>
</feature>
<dbReference type="GO" id="GO:0005886">
    <property type="term" value="C:plasma membrane"/>
    <property type="evidence" value="ECO:0007669"/>
    <property type="project" value="UniProtKB-SubCell"/>
</dbReference>
<gene>
    <name evidence="7" type="ORF">DSM106044_03691</name>
</gene>
<dbReference type="EMBL" id="QGQD01000069">
    <property type="protein sequence ID" value="TLC99488.1"/>
    <property type="molecule type" value="Genomic_DNA"/>
</dbReference>
<feature type="transmembrane region" description="Helical" evidence="6">
    <location>
        <begin position="93"/>
        <end position="113"/>
    </location>
</feature>
<name>A0A4U8Q4Z1_9FIRM</name>
<keyword evidence="4 6" id="KW-1133">Transmembrane helix</keyword>
<keyword evidence="5 6" id="KW-0472">Membrane</keyword>
<feature type="transmembrane region" description="Helical" evidence="6">
    <location>
        <begin position="423"/>
        <end position="444"/>
    </location>
</feature>
<dbReference type="AlphaFoldDB" id="A0A4U8Q4Z1"/>
<evidence type="ECO:0000256" key="6">
    <source>
        <dbReference type="SAM" id="Phobius"/>
    </source>
</evidence>
<comment type="subcellular location">
    <subcellularLocation>
        <location evidence="1">Cell membrane</location>
        <topology evidence="1">Multi-pass membrane protein</topology>
    </subcellularLocation>
</comment>
<feature type="transmembrane region" description="Helical" evidence="6">
    <location>
        <begin position="125"/>
        <end position="145"/>
    </location>
</feature>
<feature type="transmembrane region" description="Helical" evidence="6">
    <location>
        <begin position="183"/>
        <end position="205"/>
    </location>
</feature>
<evidence type="ECO:0000256" key="3">
    <source>
        <dbReference type="ARBA" id="ARBA00022692"/>
    </source>
</evidence>
<reference evidence="7 8" key="1">
    <citation type="journal article" date="2019" name="Anaerobe">
        <title>Detection of Robinsoniella peoriensis in multiple bone samples of a trauma patient.</title>
        <authorList>
            <person name="Schrottner P."/>
            <person name="Hartwich K."/>
            <person name="Bunk B."/>
            <person name="Schober I."/>
            <person name="Helbig S."/>
            <person name="Rudolph W.W."/>
            <person name="Gunzer F."/>
        </authorList>
    </citation>
    <scope>NUCLEOTIDE SEQUENCE [LARGE SCALE GENOMIC DNA]</scope>
    <source>
        <strain evidence="7 8">DSM 106044</strain>
    </source>
</reference>
<keyword evidence="2" id="KW-1003">Cell membrane</keyword>
<dbReference type="Pfam" id="PF01943">
    <property type="entry name" value="Polysacc_synt"/>
    <property type="match status" value="1"/>
</dbReference>
<organism evidence="7 8">
    <name type="scientific">Robinsoniella peoriensis</name>
    <dbReference type="NCBI Taxonomy" id="180332"/>
    <lineage>
        <taxon>Bacteria</taxon>
        <taxon>Bacillati</taxon>
        <taxon>Bacillota</taxon>
        <taxon>Clostridia</taxon>
        <taxon>Lachnospirales</taxon>
        <taxon>Lachnospiraceae</taxon>
        <taxon>Robinsoniella</taxon>
    </lineage>
</organism>
<accession>A0A4U8Q4Z1</accession>
<feature type="transmembrane region" description="Helical" evidence="6">
    <location>
        <begin position="301"/>
        <end position="323"/>
    </location>
</feature>
<feature type="transmembrane region" description="Helical" evidence="6">
    <location>
        <begin position="450"/>
        <end position="466"/>
    </location>
</feature>
<evidence type="ECO:0000256" key="4">
    <source>
        <dbReference type="ARBA" id="ARBA00022989"/>
    </source>
</evidence>
<protein>
    <submittedName>
        <fullName evidence="7">Polysaccharide biosynthesis protein</fullName>
    </submittedName>
</protein>
<proteinExistence type="predicted"/>
<feature type="transmembrane region" description="Helical" evidence="6">
    <location>
        <begin position="217"/>
        <end position="238"/>
    </location>
</feature>
<dbReference type="PANTHER" id="PTHR30250:SF11">
    <property type="entry name" value="O-ANTIGEN TRANSPORTER-RELATED"/>
    <property type="match status" value="1"/>
</dbReference>
<dbReference type="InterPro" id="IPR050833">
    <property type="entry name" value="Poly_Biosynth_Transport"/>
</dbReference>
<keyword evidence="8" id="KW-1185">Reference proteome</keyword>
<evidence type="ECO:0000256" key="2">
    <source>
        <dbReference type="ARBA" id="ARBA00022475"/>
    </source>
</evidence>
<feature type="transmembrane region" description="Helical" evidence="6">
    <location>
        <begin position="388"/>
        <end position="411"/>
    </location>
</feature>
<keyword evidence="3 6" id="KW-0812">Transmembrane</keyword>
<dbReference type="PANTHER" id="PTHR30250">
    <property type="entry name" value="PST FAMILY PREDICTED COLANIC ACID TRANSPORTER"/>
    <property type="match status" value="1"/>
</dbReference>
<dbReference type="Proteomes" id="UP000306509">
    <property type="component" value="Unassembled WGS sequence"/>
</dbReference>
<evidence type="ECO:0000313" key="7">
    <source>
        <dbReference type="EMBL" id="TLC99488.1"/>
    </source>
</evidence>